<evidence type="ECO:0000313" key="4">
    <source>
        <dbReference type="EMBL" id="SFU69473.1"/>
    </source>
</evidence>
<accession>A0A1I7I922</accession>
<dbReference type="PROSITE" id="PS51464">
    <property type="entry name" value="SIS"/>
    <property type="match status" value="1"/>
</dbReference>
<dbReference type="GO" id="GO:0004476">
    <property type="term" value="F:mannose-6-phosphate isomerase activity"/>
    <property type="evidence" value="ECO:0007669"/>
    <property type="project" value="InterPro"/>
</dbReference>
<dbReference type="GO" id="GO:0097367">
    <property type="term" value="F:carbohydrate derivative binding"/>
    <property type="evidence" value="ECO:0007669"/>
    <property type="project" value="InterPro"/>
</dbReference>
<dbReference type="SUPFAM" id="SSF53697">
    <property type="entry name" value="SIS domain"/>
    <property type="match status" value="1"/>
</dbReference>
<dbReference type="GO" id="GO:0004347">
    <property type="term" value="F:glucose-6-phosphate isomerase activity"/>
    <property type="evidence" value="ECO:0007669"/>
    <property type="project" value="InterPro"/>
</dbReference>
<keyword evidence="2 4" id="KW-0413">Isomerase</keyword>
<gene>
    <name evidence="4" type="ORF">SAMN04487941_2025</name>
</gene>
<dbReference type="InterPro" id="IPR019490">
    <property type="entry name" value="Glu6P/Mann6P_isomerase_C"/>
</dbReference>
<feature type="domain" description="SIS" evidence="3">
    <location>
        <begin position="22"/>
        <end position="160"/>
    </location>
</feature>
<dbReference type="InterPro" id="IPR035484">
    <property type="entry name" value="SIS_PGI/PMI_1"/>
</dbReference>
<sequence length="331" mass="36647">MKQLVEKFSEQLRDAMDVGERAGVTFRGPKYSNVVVAGMGGSGVAASLIQSYVADKLEVPLVLAKGYTLPSFVGANTLVIASSFSGNTEEILSVVREALKADAAVGFLTAGGELLRIAQEQQVPHIRLDEEPRQPRALFGYAVVDLLYLLHHAELLDDTFKREVVQSINLLEEQAGSIKVQASALASALQGKVPMIYASSTLEPVALRLQQQLNSNAKQLAHVSIFPEVSHNEIEGWQHPSELFDQLAVLFIKSVYCHPRVKQQMDLAKPLLEKKVQRVLEIEAMGATFLEQAFYLIHLFDWVSIYMADLNKENPNESESIAYLKRELSKV</sequence>
<dbReference type="InterPro" id="IPR046348">
    <property type="entry name" value="SIS_dom_sf"/>
</dbReference>
<protein>
    <submittedName>
        <fullName evidence="4">Bifunctional phosphoglucose/phosphomannose isomerase</fullName>
    </submittedName>
</protein>
<evidence type="ECO:0000256" key="2">
    <source>
        <dbReference type="ARBA" id="ARBA00023235"/>
    </source>
</evidence>
<dbReference type="Gene3D" id="3.40.50.10490">
    <property type="entry name" value="Glucose-6-phosphate isomerase like protein, domain 1"/>
    <property type="match status" value="2"/>
</dbReference>
<proteinExistence type="inferred from homology"/>
<dbReference type="OrthoDB" id="9771734at2"/>
<dbReference type="AlphaFoldDB" id="A0A1I7I922"/>
<organism evidence="4 5">
    <name type="scientific">Pontibacter akesuensis</name>
    <dbReference type="NCBI Taxonomy" id="388950"/>
    <lineage>
        <taxon>Bacteria</taxon>
        <taxon>Pseudomonadati</taxon>
        <taxon>Bacteroidota</taxon>
        <taxon>Cytophagia</taxon>
        <taxon>Cytophagales</taxon>
        <taxon>Hymenobacteraceae</taxon>
        <taxon>Pontibacter</taxon>
    </lineage>
</organism>
<dbReference type="NCBIfam" id="TIGR02128">
    <property type="entry name" value="G6PI_arch"/>
    <property type="match status" value="1"/>
</dbReference>
<dbReference type="CDD" id="cd05017">
    <property type="entry name" value="SIS_PGI_PMI_1"/>
    <property type="match status" value="1"/>
</dbReference>
<dbReference type="STRING" id="388950.GCA_001611675_01517"/>
<name>A0A1I7I922_9BACT</name>
<dbReference type="Proteomes" id="UP000182491">
    <property type="component" value="Unassembled WGS sequence"/>
</dbReference>
<dbReference type="GO" id="GO:1901135">
    <property type="term" value="P:carbohydrate derivative metabolic process"/>
    <property type="evidence" value="ECO:0007669"/>
    <property type="project" value="InterPro"/>
</dbReference>
<reference evidence="5" key="1">
    <citation type="submission" date="2016-10" db="EMBL/GenBank/DDBJ databases">
        <authorList>
            <person name="Varghese N."/>
        </authorList>
    </citation>
    <scope>NUCLEOTIDE SEQUENCE [LARGE SCALE GENOMIC DNA]</scope>
    <source>
        <strain evidence="5">DSM 18820</strain>
    </source>
</reference>
<dbReference type="RefSeq" id="WP_068837586.1">
    <property type="nucleotide sequence ID" value="NZ_BMXC01000002.1"/>
</dbReference>
<dbReference type="InterPro" id="IPR001347">
    <property type="entry name" value="SIS_dom"/>
</dbReference>
<comment type="similarity">
    <text evidence="1">Belongs to the PGI/PMI family.</text>
</comment>
<dbReference type="CDD" id="cd05637">
    <property type="entry name" value="SIS_PGI_PMI_2"/>
    <property type="match status" value="1"/>
</dbReference>
<dbReference type="Pfam" id="PF10432">
    <property type="entry name" value="bact-PGI_C"/>
    <property type="match status" value="1"/>
</dbReference>
<dbReference type="EMBL" id="FPCA01000002">
    <property type="protein sequence ID" value="SFU69473.1"/>
    <property type="molecule type" value="Genomic_DNA"/>
</dbReference>
<keyword evidence="5" id="KW-1185">Reference proteome</keyword>
<evidence type="ECO:0000313" key="5">
    <source>
        <dbReference type="Proteomes" id="UP000182491"/>
    </source>
</evidence>
<evidence type="ECO:0000256" key="1">
    <source>
        <dbReference type="ARBA" id="ARBA00010523"/>
    </source>
</evidence>
<evidence type="ECO:0000259" key="3">
    <source>
        <dbReference type="PROSITE" id="PS51464"/>
    </source>
</evidence>
<dbReference type="GO" id="GO:0005975">
    <property type="term" value="P:carbohydrate metabolic process"/>
    <property type="evidence" value="ECO:0007669"/>
    <property type="project" value="InterPro"/>
</dbReference>